<reference evidence="5 7" key="2">
    <citation type="journal article" date="2013" name="Nature">
        <title>Insights into bilaterian evolution from three spiralian genomes.</title>
        <authorList>
            <person name="Simakov O."/>
            <person name="Marletaz F."/>
            <person name="Cho S.J."/>
            <person name="Edsinger-Gonzales E."/>
            <person name="Havlak P."/>
            <person name="Hellsten U."/>
            <person name="Kuo D.H."/>
            <person name="Larsson T."/>
            <person name="Lv J."/>
            <person name="Arendt D."/>
            <person name="Savage R."/>
            <person name="Osoegawa K."/>
            <person name="de Jong P."/>
            <person name="Grimwood J."/>
            <person name="Chapman J.A."/>
            <person name="Shapiro H."/>
            <person name="Aerts A."/>
            <person name="Otillar R.P."/>
            <person name="Terry A.Y."/>
            <person name="Boore J.L."/>
            <person name="Grigoriev I.V."/>
            <person name="Lindberg D.R."/>
            <person name="Seaver E.C."/>
            <person name="Weisblat D.A."/>
            <person name="Putnam N.H."/>
            <person name="Rokhsar D.S."/>
        </authorList>
    </citation>
    <scope>NUCLEOTIDE SEQUENCE</scope>
    <source>
        <strain evidence="5 7">I ESC-2004</strain>
    </source>
</reference>
<evidence type="ECO:0000256" key="2">
    <source>
        <dbReference type="SAM" id="MobiDB-lite"/>
    </source>
</evidence>
<dbReference type="PROSITE" id="PS50850">
    <property type="entry name" value="MFS"/>
    <property type="match status" value="1"/>
</dbReference>
<dbReference type="InterPro" id="IPR036259">
    <property type="entry name" value="MFS_trans_sf"/>
</dbReference>
<dbReference type="HOGENOM" id="CLU_001265_59_1_1"/>
<keyword evidence="7" id="KW-1185">Reference proteome</keyword>
<reference evidence="7" key="1">
    <citation type="submission" date="2012-12" db="EMBL/GenBank/DDBJ databases">
        <authorList>
            <person name="Hellsten U."/>
            <person name="Grimwood J."/>
            <person name="Chapman J.A."/>
            <person name="Shapiro H."/>
            <person name="Aerts A."/>
            <person name="Otillar R.P."/>
            <person name="Terry A.Y."/>
            <person name="Boore J.L."/>
            <person name="Simakov O."/>
            <person name="Marletaz F."/>
            <person name="Cho S.-J."/>
            <person name="Edsinger-Gonzales E."/>
            <person name="Havlak P."/>
            <person name="Kuo D.-H."/>
            <person name="Larsson T."/>
            <person name="Lv J."/>
            <person name="Arendt D."/>
            <person name="Savage R."/>
            <person name="Osoegawa K."/>
            <person name="de Jong P."/>
            <person name="Lindberg D.R."/>
            <person name="Seaver E.C."/>
            <person name="Weisblat D.A."/>
            <person name="Putnam N.H."/>
            <person name="Grigoriev I.V."/>
            <person name="Rokhsar D.S."/>
        </authorList>
    </citation>
    <scope>NUCLEOTIDE SEQUENCE</scope>
    <source>
        <strain evidence="7">I ESC-2004</strain>
    </source>
</reference>
<dbReference type="GO" id="GO:0008028">
    <property type="term" value="F:monocarboxylic acid transmembrane transporter activity"/>
    <property type="evidence" value="ECO:0007669"/>
    <property type="project" value="TreeGrafter"/>
</dbReference>
<evidence type="ECO:0000256" key="3">
    <source>
        <dbReference type="SAM" id="Phobius"/>
    </source>
</evidence>
<feature type="transmembrane region" description="Helical" evidence="3">
    <location>
        <begin position="84"/>
        <end position="103"/>
    </location>
</feature>
<evidence type="ECO:0000313" key="7">
    <source>
        <dbReference type="Proteomes" id="UP000014760"/>
    </source>
</evidence>
<dbReference type="OMA" id="GKYIGIQ"/>
<protein>
    <recommendedName>
        <fullName evidence="4">Major facilitator superfamily (MFS) profile domain-containing protein</fullName>
    </recommendedName>
</protein>
<dbReference type="SUPFAM" id="SSF103473">
    <property type="entry name" value="MFS general substrate transporter"/>
    <property type="match status" value="1"/>
</dbReference>
<keyword evidence="3" id="KW-0472">Membrane</keyword>
<comment type="subcellular location">
    <subcellularLocation>
        <location evidence="1">Membrane</location>
        <topology evidence="1">Multi-pass membrane protein</topology>
    </subcellularLocation>
</comment>
<feature type="transmembrane region" description="Helical" evidence="3">
    <location>
        <begin position="431"/>
        <end position="450"/>
    </location>
</feature>
<dbReference type="Pfam" id="PF07690">
    <property type="entry name" value="MFS_1"/>
    <property type="match status" value="1"/>
</dbReference>
<dbReference type="EnsemblMetazoa" id="CapteT93436">
    <property type="protein sequence ID" value="CapteP93436"/>
    <property type="gene ID" value="CapteG93436"/>
</dbReference>
<feature type="transmembrane region" description="Helical" evidence="3">
    <location>
        <begin position="115"/>
        <end position="134"/>
    </location>
</feature>
<feature type="region of interest" description="Disordered" evidence="2">
    <location>
        <begin position="1"/>
        <end position="37"/>
    </location>
</feature>
<feature type="transmembrane region" description="Helical" evidence="3">
    <location>
        <begin position="198"/>
        <end position="222"/>
    </location>
</feature>
<dbReference type="EMBL" id="KB292570">
    <property type="protein sequence ID" value="ELU17303.1"/>
    <property type="molecule type" value="Genomic_DNA"/>
</dbReference>
<gene>
    <name evidence="5" type="ORF">CAPTEDRAFT_93436</name>
</gene>
<feature type="transmembrane region" description="Helical" evidence="3">
    <location>
        <begin position="265"/>
        <end position="286"/>
    </location>
</feature>
<proteinExistence type="predicted"/>
<feature type="compositionally biased region" description="Polar residues" evidence="2">
    <location>
        <begin position="1"/>
        <end position="13"/>
    </location>
</feature>
<feature type="transmembrane region" description="Helical" evidence="3">
    <location>
        <begin position="140"/>
        <end position="160"/>
    </location>
</feature>
<dbReference type="PANTHER" id="PTHR11360:SF284">
    <property type="entry name" value="EG:103B4.3 PROTEIN-RELATED"/>
    <property type="match status" value="1"/>
</dbReference>
<dbReference type="OrthoDB" id="6286464at2759"/>
<dbReference type="InterPro" id="IPR050327">
    <property type="entry name" value="Proton-linked_MCT"/>
</dbReference>
<dbReference type="InterPro" id="IPR011701">
    <property type="entry name" value="MFS"/>
</dbReference>
<sequence length="469" mass="50835">MNNSEENVSLQSQKQDETEETNGFHGDSEGDVNTEKKASVPDGGWGWMVVFGCSFMHFLLGGYSRSFAVTYVEIREKFGSSAAITSWIGGINVGLRFFLGPLATSLSVKWGVRPVVMTGGIVMALFSLIGAWAPNEYFLFFSYSFGTALGGTLIYAPALILVNQYFDNHRSVATGLASAGSGLGVFVFPPLIKYLFNNFGFTGAFIILSSICLNNCVAGALYRPLPSKKQVAVVKKKVISEKSSNCGSMLPNAWRWINKHFGLSYLSEAVFGTYCLSMTLITLSYVSGHQLIVDLAKEQGVPDSKAVFLLSVIGITDTMGRLLSGFVFDFPFFRPRRQLYYCVSVFLSGGLLFGLGFSKDYLSFVLCSAFQGFFNGVVVCQRAVVIVDIVGMDKLSACFGLCVACQGFGVVFGPMIAGLLKDIYGSYVPSYIFVGSSCMAGGLMLLYSALRHQLVTQKAKKAALTVEVT</sequence>
<feature type="transmembrane region" description="Helical" evidence="3">
    <location>
        <begin position="397"/>
        <end position="419"/>
    </location>
</feature>
<dbReference type="Gene3D" id="1.20.1250.20">
    <property type="entry name" value="MFS general substrate transporter like domains"/>
    <property type="match status" value="2"/>
</dbReference>
<dbReference type="CDD" id="cd17352">
    <property type="entry name" value="MFS_MCT_SLC16"/>
    <property type="match status" value="1"/>
</dbReference>
<dbReference type="AlphaFoldDB" id="R7VEN9"/>
<evidence type="ECO:0000256" key="1">
    <source>
        <dbReference type="ARBA" id="ARBA00004141"/>
    </source>
</evidence>
<evidence type="ECO:0000313" key="5">
    <source>
        <dbReference type="EMBL" id="ELU17303.1"/>
    </source>
</evidence>
<dbReference type="PANTHER" id="PTHR11360">
    <property type="entry name" value="MONOCARBOXYLATE TRANSPORTER"/>
    <property type="match status" value="1"/>
</dbReference>
<organism evidence="5">
    <name type="scientific">Capitella teleta</name>
    <name type="common">Polychaete worm</name>
    <dbReference type="NCBI Taxonomy" id="283909"/>
    <lineage>
        <taxon>Eukaryota</taxon>
        <taxon>Metazoa</taxon>
        <taxon>Spiralia</taxon>
        <taxon>Lophotrochozoa</taxon>
        <taxon>Annelida</taxon>
        <taxon>Polychaeta</taxon>
        <taxon>Sedentaria</taxon>
        <taxon>Scolecida</taxon>
        <taxon>Capitellidae</taxon>
        <taxon>Capitella</taxon>
    </lineage>
</organism>
<keyword evidence="3" id="KW-1133">Transmembrane helix</keyword>
<dbReference type="Proteomes" id="UP000014760">
    <property type="component" value="Unassembled WGS sequence"/>
</dbReference>
<keyword evidence="3" id="KW-0812">Transmembrane</keyword>
<feature type="transmembrane region" description="Helical" evidence="3">
    <location>
        <begin position="339"/>
        <end position="357"/>
    </location>
</feature>
<dbReference type="InterPro" id="IPR020846">
    <property type="entry name" value="MFS_dom"/>
</dbReference>
<dbReference type="EMBL" id="AMQN01004079">
    <property type="status" value="NOT_ANNOTATED_CDS"/>
    <property type="molecule type" value="Genomic_DNA"/>
</dbReference>
<name>R7VEN9_CAPTE</name>
<reference evidence="6" key="3">
    <citation type="submission" date="2015-06" db="UniProtKB">
        <authorList>
            <consortium name="EnsemblMetazoa"/>
        </authorList>
    </citation>
    <scope>IDENTIFICATION</scope>
</reference>
<evidence type="ECO:0000313" key="6">
    <source>
        <dbReference type="EnsemblMetazoa" id="CapteP93436"/>
    </source>
</evidence>
<evidence type="ECO:0000259" key="4">
    <source>
        <dbReference type="PROSITE" id="PS50850"/>
    </source>
</evidence>
<feature type="transmembrane region" description="Helical" evidence="3">
    <location>
        <begin position="45"/>
        <end position="64"/>
    </location>
</feature>
<dbReference type="GO" id="GO:0016020">
    <property type="term" value="C:membrane"/>
    <property type="evidence" value="ECO:0007669"/>
    <property type="project" value="UniProtKB-SubCell"/>
</dbReference>
<feature type="transmembrane region" description="Helical" evidence="3">
    <location>
        <begin position="306"/>
        <end position="327"/>
    </location>
</feature>
<feature type="domain" description="Major facilitator superfamily (MFS) profile" evidence="4">
    <location>
        <begin position="49"/>
        <end position="453"/>
    </location>
</feature>
<feature type="transmembrane region" description="Helical" evidence="3">
    <location>
        <begin position="363"/>
        <end position="385"/>
    </location>
</feature>
<accession>R7VEN9</accession>